<gene>
    <name evidence="3" type="ORF">ACFFGX_11825</name>
</gene>
<accession>A0ABV6SL02</accession>
<dbReference type="Proteomes" id="UP001589891">
    <property type="component" value="Unassembled WGS sequence"/>
</dbReference>
<dbReference type="Pfam" id="PF02604">
    <property type="entry name" value="PhdYeFM_antitox"/>
    <property type="match status" value="1"/>
</dbReference>
<dbReference type="EMBL" id="JBHLSS010000074">
    <property type="protein sequence ID" value="MFC0710214.1"/>
    <property type="molecule type" value="Genomic_DNA"/>
</dbReference>
<protein>
    <recommendedName>
        <fullName evidence="2">Antitoxin</fullName>
    </recommendedName>
</protein>
<dbReference type="SUPFAM" id="SSF143120">
    <property type="entry name" value="YefM-like"/>
    <property type="match status" value="1"/>
</dbReference>
<dbReference type="NCBIfam" id="TIGR01552">
    <property type="entry name" value="phd_fam"/>
    <property type="match status" value="1"/>
</dbReference>
<evidence type="ECO:0000256" key="2">
    <source>
        <dbReference type="RuleBase" id="RU362080"/>
    </source>
</evidence>
<dbReference type="InterPro" id="IPR036165">
    <property type="entry name" value="YefM-like_sf"/>
</dbReference>
<dbReference type="InterPro" id="IPR006442">
    <property type="entry name" value="Antitoxin_Phd/YefM"/>
</dbReference>
<reference evidence="3 4" key="1">
    <citation type="submission" date="2024-09" db="EMBL/GenBank/DDBJ databases">
        <authorList>
            <person name="Sun Q."/>
            <person name="Mori K."/>
        </authorList>
    </citation>
    <scope>NUCLEOTIDE SEQUENCE [LARGE SCALE GENOMIC DNA]</scope>
    <source>
        <strain evidence="3 4">NCAIM B.01794</strain>
    </source>
</reference>
<comment type="similarity">
    <text evidence="1 2">Belongs to the phD/YefM antitoxin family.</text>
</comment>
<dbReference type="RefSeq" id="WP_376946033.1">
    <property type="nucleotide sequence ID" value="NZ_CP171449.1"/>
</dbReference>
<dbReference type="Gene3D" id="3.40.1620.10">
    <property type="entry name" value="YefM-like domain"/>
    <property type="match status" value="1"/>
</dbReference>
<sequence length="81" mass="8590">MMEVIPLADAKNNLSRLVDAASDGQEIIIAKHGRPMARLVAAGKPVRLRYGTLKGQIRVADDFDAELPSEALAGFEGKGSA</sequence>
<organism evidence="3 4">
    <name type="scientific">Azorhizophilus paspali</name>
    <name type="common">Azotobacter paspali</name>
    <dbReference type="NCBI Taxonomy" id="69963"/>
    <lineage>
        <taxon>Bacteria</taxon>
        <taxon>Pseudomonadati</taxon>
        <taxon>Pseudomonadota</taxon>
        <taxon>Gammaproteobacteria</taxon>
        <taxon>Pseudomonadales</taxon>
        <taxon>Pseudomonadaceae</taxon>
        <taxon>Azorhizophilus</taxon>
    </lineage>
</organism>
<evidence type="ECO:0000313" key="4">
    <source>
        <dbReference type="Proteomes" id="UP001589891"/>
    </source>
</evidence>
<comment type="function">
    <text evidence="2">Antitoxin component of a type II toxin-antitoxin (TA) system.</text>
</comment>
<proteinExistence type="inferred from homology"/>
<keyword evidence="4" id="KW-1185">Reference proteome</keyword>
<name>A0ABV6SL02_AZOPA</name>
<evidence type="ECO:0000313" key="3">
    <source>
        <dbReference type="EMBL" id="MFC0710214.1"/>
    </source>
</evidence>
<comment type="caution">
    <text evidence="3">The sequence shown here is derived from an EMBL/GenBank/DDBJ whole genome shotgun (WGS) entry which is preliminary data.</text>
</comment>
<evidence type="ECO:0000256" key="1">
    <source>
        <dbReference type="ARBA" id="ARBA00009981"/>
    </source>
</evidence>